<dbReference type="PANTHER" id="PTHR46656:SF3">
    <property type="entry name" value="PUTATIVE-RELATED"/>
    <property type="match status" value="1"/>
</dbReference>
<dbReference type="Gene3D" id="3.40.50.2000">
    <property type="entry name" value="Glycogen Phosphorylase B"/>
    <property type="match status" value="1"/>
</dbReference>
<protein>
    <submittedName>
        <fullName evidence="1">Glycosyl transferase group 3</fullName>
    </submittedName>
</protein>
<dbReference type="Proteomes" id="UP000063236">
    <property type="component" value="Unassembled WGS sequence"/>
</dbReference>
<dbReference type="GO" id="GO:0016740">
    <property type="term" value="F:transferase activity"/>
    <property type="evidence" value="ECO:0007669"/>
    <property type="project" value="UniProtKB-KW"/>
</dbReference>
<comment type="caution">
    <text evidence="1">The sequence shown here is derived from an EMBL/GenBank/DDBJ whole genome shotgun (WGS) entry which is preliminary data.</text>
</comment>
<dbReference type="SUPFAM" id="SSF53756">
    <property type="entry name" value="UDP-Glycosyltransferase/glycogen phosphorylase"/>
    <property type="match status" value="1"/>
</dbReference>
<evidence type="ECO:0000313" key="1">
    <source>
        <dbReference type="EMBL" id="KWF57199.1"/>
    </source>
</evidence>
<name>A0AAW3PK25_9BURK</name>
<dbReference type="CDD" id="cd03801">
    <property type="entry name" value="GT4_PimA-like"/>
    <property type="match status" value="1"/>
</dbReference>
<accession>A0AAW3PK25</accession>
<keyword evidence="1" id="KW-0808">Transferase</keyword>
<dbReference type="PANTHER" id="PTHR46656">
    <property type="entry name" value="PUTATIVE-RELATED"/>
    <property type="match status" value="1"/>
</dbReference>
<evidence type="ECO:0000313" key="2">
    <source>
        <dbReference type="Proteomes" id="UP000063236"/>
    </source>
</evidence>
<sequence>MHLTRDWAAEHRHPSPTAIFSLPNAVYFLLKFRSDLASFEHRTVEGRITLYFWWKAYGERDYPDFEWLLGDADTEYVRQLSVTTLLDKFPRAVSFWLAGQATGLLDDTALLDALLENDLAIGPTQARLPRFISLLADSRADLRAHIDLGTFSGQLAALSWWETHGQFEYPRLSWSSSPVWDRLNELGREQESASIGIPAFLELLVDSRADLRTNLDTKTFSGRFSALLWWSEHGRFEYPRLVWQTQPIINRLNEIEPDEDGSLIDVPRFLVPLVDSRQDLRLQFDLSTFTGRLNMLFWWNAHSKRAYPQLRWSTARIFDRLNALDDGNARGLFRVPAFLSRLIGSRPDLRPLFDIETFQGRLNAMGWWADHGKREYPGLEWHIQDSVDDLMQAAAPSGSAIALPRFLASIHASRPDLVTTFNLATVQGARSLVAWWQAFGKSEYPILQQLDVVVPDGAEHPVVSIGGGSLYTLARPFGVNIVGFPQGVLGLGEDARMAAQAMQLGGFDVALVNAPMSGPGRLDMSMNHLLRDDLAYQVSLFCLPPPEMVRLTLEGGRRLVESDTYRIGAWPWELPHWPSAFGPADAFVDEIWAQSHFVEAVYARLGSTRVRHMPMAVVIPKPRAVDRKRFGLPEHDFLFYLMFDGNSWLTRKNPVAGVMAFKQAFARETSGVGLVVKAMNVRDDDPTWRQVCELAAADERIHIVSERLDRQDTIDFMASCNAYISLHRSEGFGRVIAEAMALGQPVVATNFSGNVDFCDEETSLLVDGELVPLRPGDYLFHEGQYWCDPDVGIAAEQISRAFGDAELRERIGRAGRARIERDYSMAAVARAYEQRLNEIRKMAGGQ</sequence>
<proteinExistence type="predicted"/>
<dbReference type="EMBL" id="LPJV01000015">
    <property type="protein sequence ID" value="KWF57199.1"/>
    <property type="molecule type" value="Genomic_DNA"/>
</dbReference>
<organism evidence="1 2">
    <name type="scientific">Burkholderia diffusa</name>
    <dbReference type="NCBI Taxonomy" id="488732"/>
    <lineage>
        <taxon>Bacteria</taxon>
        <taxon>Pseudomonadati</taxon>
        <taxon>Pseudomonadota</taxon>
        <taxon>Betaproteobacteria</taxon>
        <taxon>Burkholderiales</taxon>
        <taxon>Burkholderiaceae</taxon>
        <taxon>Burkholderia</taxon>
        <taxon>Burkholderia cepacia complex</taxon>
    </lineage>
</organism>
<dbReference type="Pfam" id="PF13692">
    <property type="entry name" value="Glyco_trans_1_4"/>
    <property type="match status" value="1"/>
</dbReference>
<dbReference type="AlphaFoldDB" id="A0AAW3PK25"/>
<dbReference type="RefSeq" id="WP_059538933.1">
    <property type="nucleotide sequence ID" value="NZ_LOXI01000028.1"/>
</dbReference>
<gene>
    <name evidence="1" type="ORF">WL88_10075</name>
</gene>
<reference evidence="1 2" key="1">
    <citation type="submission" date="2015-11" db="EMBL/GenBank/DDBJ databases">
        <title>Expanding the genomic diversity of Burkholderia species for the development of highly accurate diagnostics.</title>
        <authorList>
            <person name="Sahl J."/>
            <person name="Keim P."/>
            <person name="Wagner D."/>
        </authorList>
    </citation>
    <scope>NUCLEOTIDE SEQUENCE [LARGE SCALE GENOMIC DNA]</scope>
    <source>
        <strain evidence="1 2">MSMB378WGS</strain>
    </source>
</reference>